<keyword evidence="2 4" id="KW-0238">DNA-binding</keyword>
<dbReference type="GO" id="GO:0046982">
    <property type="term" value="F:protein heterodimerization activity"/>
    <property type="evidence" value="ECO:0007669"/>
    <property type="project" value="InterPro"/>
</dbReference>
<name>A0A9W6BF84_9CHLO</name>
<dbReference type="Pfam" id="PF00808">
    <property type="entry name" value="CBFD_NFYB_HMF"/>
    <property type="match status" value="1"/>
</dbReference>
<proteinExistence type="predicted"/>
<dbReference type="InterPro" id="IPR009071">
    <property type="entry name" value="HMG_box_dom"/>
</dbReference>
<dbReference type="Proteomes" id="UP001165080">
    <property type="component" value="Unassembled WGS sequence"/>
</dbReference>
<dbReference type="GO" id="GO:0005634">
    <property type="term" value="C:nucleus"/>
    <property type="evidence" value="ECO:0007669"/>
    <property type="project" value="UniProtKB-SubCell"/>
</dbReference>
<dbReference type="PANTHER" id="PTHR48112">
    <property type="entry name" value="HIGH MOBILITY GROUP PROTEIN DSP1"/>
    <property type="match status" value="1"/>
</dbReference>
<dbReference type="Gene3D" id="1.10.20.10">
    <property type="entry name" value="Histone, subunit A"/>
    <property type="match status" value="1"/>
</dbReference>
<comment type="subcellular location">
    <subcellularLocation>
        <location evidence="1">Nucleus</location>
    </subcellularLocation>
</comment>
<dbReference type="SMART" id="SM00398">
    <property type="entry name" value="HMG"/>
    <property type="match status" value="1"/>
</dbReference>
<dbReference type="SUPFAM" id="SSF47095">
    <property type="entry name" value="HMG-box"/>
    <property type="match status" value="1"/>
</dbReference>
<dbReference type="Gene3D" id="1.10.30.10">
    <property type="entry name" value="High mobility group box domain"/>
    <property type="match status" value="1"/>
</dbReference>
<keyword evidence="3 4" id="KW-0539">Nucleus</keyword>
<evidence type="ECO:0000256" key="4">
    <source>
        <dbReference type="PROSITE-ProRule" id="PRU00267"/>
    </source>
</evidence>
<evidence type="ECO:0000256" key="2">
    <source>
        <dbReference type="ARBA" id="ARBA00023125"/>
    </source>
</evidence>
<dbReference type="OrthoDB" id="547080at2759"/>
<keyword evidence="8" id="KW-1185">Reference proteome</keyword>
<dbReference type="CDD" id="cd00084">
    <property type="entry name" value="HMG-box_SF"/>
    <property type="match status" value="1"/>
</dbReference>
<dbReference type="SUPFAM" id="SSF47113">
    <property type="entry name" value="Histone-fold"/>
    <property type="match status" value="1"/>
</dbReference>
<dbReference type="GO" id="GO:0003677">
    <property type="term" value="F:DNA binding"/>
    <property type="evidence" value="ECO:0007669"/>
    <property type="project" value="UniProtKB-UniRule"/>
</dbReference>
<evidence type="ECO:0000259" key="6">
    <source>
        <dbReference type="PROSITE" id="PS50118"/>
    </source>
</evidence>
<protein>
    <recommendedName>
        <fullName evidence="6">HMG box domain-containing protein</fullName>
    </recommendedName>
</protein>
<dbReference type="InterPro" id="IPR003958">
    <property type="entry name" value="CBFA_NFYB_domain"/>
</dbReference>
<accession>A0A9W6BF84</accession>
<feature type="compositionally biased region" description="Low complexity" evidence="5">
    <location>
        <begin position="58"/>
        <end position="79"/>
    </location>
</feature>
<feature type="domain" description="HMG box" evidence="6">
    <location>
        <begin position="1"/>
        <end position="72"/>
    </location>
</feature>
<dbReference type="AlphaFoldDB" id="A0A9W6BF84"/>
<gene>
    <name evidence="7" type="primary">PLESTMB000548</name>
    <name evidence="7" type="ORF">PLESTB_000454500</name>
</gene>
<evidence type="ECO:0000256" key="1">
    <source>
        <dbReference type="ARBA" id="ARBA00004123"/>
    </source>
</evidence>
<dbReference type="Pfam" id="PF00505">
    <property type="entry name" value="HMG_box"/>
    <property type="match status" value="1"/>
</dbReference>
<evidence type="ECO:0000256" key="3">
    <source>
        <dbReference type="ARBA" id="ARBA00023242"/>
    </source>
</evidence>
<organism evidence="7 8">
    <name type="scientific">Pleodorina starrii</name>
    <dbReference type="NCBI Taxonomy" id="330485"/>
    <lineage>
        <taxon>Eukaryota</taxon>
        <taxon>Viridiplantae</taxon>
        <taxon>Chlorophyta</taxon>
        <taxon>core chlorophytes</taxon>
        <taxon>Chlorophyceae</taxon>
        <taxon>CS clade</taxon>
        <taxon>Chlamydomonadales</taxon>
        <taxon>Volvocaceae</taxon>
        <taxon>Pleodorina</taxon>
    </lineage>
</organism>
<dbReference type="PROSITE" id="PS50118">
    <property type="entry name" value="HMG_BOX_2"/>
    <property type="match status" value="1"/>
</dbReference>
<evidence type="ECO:0000256" key="5">
    <source>
        <dbReference type="SAM" id="MobiDB-lite"/>
    </source>
</evidence>
<dbReference type="EMBL" id="BRXU01000004">
    <property type="protein sequence ID" value="GLC50994.1"/>
    <property type="molecule type" value="Genomic_DNA"/>
</dbReference>
<reference evidence="7 8" key="1">
    <citation type="journal article" date="2023" name="Commun. Biol.">
        <title>Reorganization of the ancestral sex-determining regions during the evolution of trioecy in Pleodorina starrii.</title>
        <authorList>
            <person name="Takahashi K."/>
            <person name="Suzuki S."/>
            <person name="Kawai-Toyooka H."/>
            <person name="Yamamoto K."/>
            <person name="Hamaji T."/>
            <person name="Ootsuki R."/>
            <person name="Yamaguchi H."/>
            <person name="Kawachi M."/>
            <person name="Higashiyama T."/>
            <person name="Nozaki H."/>
        </authorList>
    </citation>
    <scope>NUCLEOTIDE SEQUENCE [LARGE SCALE GENOMIC DNA]</scope>
    <source>
        <strain evidence="7 8">NIES-4479</strain>
    </source>
</reference>
<feature type="DNA-binding region" description="HMG box" evidence="4">
    <location>
        <begin position="1"/>
        <end position="72"/>
    </location>
</feature>
<feature type="region of interest" description="Disordered" evidence="5">
    <location>
        <begin position="53"/>
        <end position="91"/>
    </location>
</feature>
<comment type="caution">
    <text evidence="7">The sequence shown here is derived from an EMBL/GenBank/DDBJ whole genome shotgun (WGS) entry which is preliminary data.</text>
</comment>
<evidence type="ECO:0000313" key="7">
    <source>
        <dbReference type="EMBL" id="GLC50994.1"/>
    </source>
</evidence>
<sequence>MAPTAYMLFCNENREAARQKLAAAGHEKFAVTLVAKELGQMWKALSEEEKAAYKTRAGEQQQQHQQQQLQAADGEAQQGSPMGEQPHPAREATKPVLPAALPTTWVRRVVGLDPEIQRCSADALLALSTAADVFLGAVCAKATAAAAGAKRRTVRLDDVERCVRGDKRLVAVGMTAVMSMVAAAAAAEEGGAAKGAGQPGNKKPRIEKAAAGVNNSIERAFGLAQ</sequence>
<dbReference type="PANTHER" id="PTHR48112:SF32">
    <property type="entry name" value="HIGH MOBILITY GROUP PROTEIN B3"/>
    <property type="match status" value="1"/>
</dbReference>
<evidence type="ECO:0000313" key="8">
    <source>
        <dbReference type="Proteomes" id="UP001165080"/>
    </source>
</evidence>
<dbReference type="InterPro" id="IPR036910">
    <property type="entry name" value="HMG_box_dom_sf"/>
</dbReference>
<dbReference type="InterPro" id="IPR050342">
    <property type="entry name" value="HMGB"/>
</dbReference>
<dbReference type="InterPro" id="IPR009072">
    <property type="entry name" value="Histone-fold"/>
</dbReference>